<evidence type="ECO:0000313" key="2">
    <source>
        <dbReference type="EMBL" id="SKA68423.1"/>
    </source>
</evidence>
<evidence type="ECO:0000259" key="1">
    <source>
        <dbReference type="Pfam" id="PF01747"/>
    </source>
</evidence>
<reference evidence="2 3" key="1">
    <citation type="submission" date="2017-02" db="EMBL/GenBank/DDBJ databases">
        <authorList>
            <person name="Peterson S.W."/>
        </authorList>
    </citation>
    <scope>NUCLEOTIDE SEQUENCE [LARGE SCALE GENOMIC DNA]</scope>
    <source>
        <strain evidence="2 3">ATCC 49788</strain>
    </source>
</reference>
<name>A0A1T4VTY4_9GAMM</name>
<dbReference type="InterPro" id="IPR014729">
    <property type="entry name" value="Rossmann-like_a/b/a_fold"/>
</dbReference>
<accession>A0A1T4VTY4</accession>
<dbReference type="STRING" id="92487.SAMN02745130_00286"/>
<dbReference type="AlphaFoldDB" id="A0A1T4VTY4"/>
<proteinExistence type="predicted"/>
<dbReference type="OrthoDB" id="5621314at2"/>
<dbReference type="Proteomes" id="UP000190460">
    <property type="component" value="Unassembled WGS sequence"/>
</dbReference>
<dbReference type="Gene3D" id="3.40.50.620">
    <property type="entry name" value="HUPs"/>
    <property type="match status" value="1"/>
</dbReference>
<sequence>MRNELADKGWKNVVAVQANPSLDAADMKQACEWLKQILEPQSQQGGLLIQLNANEQASDFHQQVRALRASVRCSVVRQIKMSLLPQIAQQLSPESLLLLQALIARNYGATGFVVGLQHSRSALRFVLQYRDELGIDLIPVKHRTARQLAQTPPLALAA</sequence>
<dbReference type="GO" id="GO:0004781">
    <property type="term" value="F:sulfate adenylyltransferase (ATP) activity"/>
    <property type="evidence" value="ECO:0007669"/>
    <property type="project" value="InterPro"/>
</dbReference>
<dbReference type="EMBL" id="FUYB01000001">
    <property type="protein sequence ID" value="SKA68423.1"/>
    <property type="molecule type" value="Genomic_DNA"/>
</dbReference>
<feature type="domain" description="Sulphate adenylyltransferase catalytic" evidence="1">
    <location>
        <begin position="1"/>
        <end position="141"/>
    </location>
</feature>
<dbReference type="InterPro" id="IPR024951">
    <property type="entry name" value="Sulfurylase_cat_dom"/>
</dbReference>
<dbReference type="Pfam" id="PF01747">
    <property type="entry name" value="ATP-sulfurylase"/>
    <property type="match status" value="1"/>
</dbReference>
<organism evidence="2 3">
    <name type="scientific">Thiothrix eikelboomii</name>
    <dbReference type="NCBI Taxonomy" id="92487"/>
    <lineage>
        <taxon>Bacteria</taxon>
        <taxon>Pseudomonadati</taxon>
        <taxon>Pseudomonadota</taxon>
        <taxon>Gammaproteobacteria</taxon>
        <taxon>Thiotrichales</taxon>
        <taxon>Thiotrichaceae</taxon>
        <taxon>Thiothrix</taxon>
    </lineage>
</organism>
<dbReference type="SUPFAM" id="SSF52374">
    <property type="entry name" value="Nucleotidylyl transferase"/>
    <property type="match status" value="1"/>
</dbReference>
<keyword evidence="3" id="KW-1185">Reference proteome</keyword>
<gene>
    <name evidence="2" type="ORF">SAMN02745130_00286</name>
</gene>
<evidence type="ECO:0000313" key="3">
    <source>
        <dbReference type="Proteomes" id="UP000190460"/>
    </source>
</evidence>
<protein>
    <submittedName>
        <fullName evidence="2">ATP-sulfurylase</fullName>
    </submittedName>
</protein>